<feature type="non-terminal residue" evidence="1">
    <location>
        <position position="38"/>
    </location>
</feature>
<dbReference type="SUPFAM" id="SSF81301">
    <property type="entry name" value="Nucleotidyltransferase"/>
    <property type="match status" value="1"/>
</dbReference>
<protein>
    <submittedName>
        <fullName evidence="1">Uncharacterized protein</fullName>
    </submittedName>
</protein>
<comment type="caution">
    <text evidence="1">The sequence shown here is derived from an EMBL/GenBank/DDBJ whole genome shotgun (WGS) entry which is preliminary data.</text>
</comment>
<dbReference type="Pfam" id="PF04439">
    <property type="entry name" value="Adenyl_transf"/>
    <property type="match status" value="1"/>
</dbReference>
<accession>X1IEK3</accession>
<organism evidence="1">
    <name type="scientific">marine sediment metagenome</name>
    <dbReference type="NCBI Taxonomy" id="412755"/>
    <lineage>
        <taxon>unclassified sequences</taxon>
        <taxon>metagenomes</taxon>
        <taxon>ecological metagenomes</taxon>
    </lineage>
</organism>
<reference evidence="1" key="1">
    <citation type="journal article" date="2014" name="Front. Microbiol.">
        <title>High frequency of phylogenetically diverse reductive dehalogenase-homologous genes in deep subseafloor sedimentary metagenomes.</title>
        <authorList>
            <person name="Kawai M."/>
            <person name="Futagami T."/>
            <person name="Toyoda A."/>
            <person name="Takaki Y."/>
            <person name="Nishi S."/>
            <person name="Hori S."/>
            <person name="Arai W."/>
            <person name="Tsubouchi T."/>
            <person name="Morono Y."/>
            <person name="Uchiyama I."/>
            <person name="Ito T."/>
            <person name="Fujiyama A."/>
            <person name="Inagaki F."/>
            <person name="Takami H."/>
        </authorList>
    </citation>
    <scope>NUCLEOTIDE SEQUENCE</scope>
    <source>
        <strain evidence="1">Expedition CK06-06</strain>
    </source>
</reference>
<dbReference type="AlphaFoldDB" id="X1IEK3"/>
<dbReference type="InterPro" id="IPR007530">
    <property type="entry name" value="Aminoglycoside_adenylylTfrase"/>
</dbReference>
<sequence>MKTRTEKEIIDLIIGFARNDDRIRAVLMNGSRVNPSIR</sequence>
<dbReference type="Gene3D" id="3.30.460.10">
    <property type="entry name" value="Beta Polymerase, domain 2"/>
    <property type="match status" value="1"/>
</dbReference>
<proteinExistence type="predicted"/>
<evidence type="ECO:0000313" key="1">
    <source>
        <dbReference type="EMBL" id="GAH80137.1"/>
    </source>
</evidence>
<dbReference type="EMBL" id="BARU01039350">
    <property type="protein sequence ID" value="GAH80137.1"/>
    <property type="molecule type" value="Genomic_DNA"/>
</dbReference>
<gene>
    <name evidence="1" type="ORF">S03H2_61002</name>
</gene>
<name>X1IEK3_9ZZZZ</name>
<dbReference type="InterPro" id="IPR043519">
    <property type="entry name" value="NT_sf"/>
</dbReference>